<dbReference type="Pfam" id="PF10137">
    <property type="entry name" value="CAP12-PCTIR_TIR"/>
    <property type="match status" value="1"/>
</dbReference>
<gene>
    <name evidence="2" type="ORF">ESZ26_15710</name>
    <name evidence="3" type="ORF">ESZ27_13765</name>
</gene>
<dbReference type="EMBL" id="VOLQ01000029">
    <property type="protein sequence ID" value="TWX64679.1"/>
    <property type="molecule type" value="Genomic_DNA"/>
</dbReference>
<dbReference type="Proteomes" id="UP000321917">
    <property type="component" value="Unassembled WGS sequence"/>
</dbReference>
<accession>A0A5C6Q6Z4</accession>
<dbReference type="InterPro" id="IPR019302">
    <property type="entry name" value="CAP12/PCTIR_TIR_dom"/>
</dbReference>
<evidence type="ECO:0000313" key="3">
    <source>
        <dbReference type="EMBL" id="TWX64679.1"/>
    </source>
</evidence>
<evidence type="ECO:0000313" key="5">
    <source>
        <dbReference type="Proteomes" id="UP000321917"/>
    </source>
</evidence>
<protein>
    <recommendedName>
        <fullName evidence="1">CD-NTase-associated protein 12/Pycsar effector protein TIR domain-containing protein</fullName>
    </recommendedName>
</protein>
<keyword evidence="4" id="KW-1185">Reference proteome</keyword>
<sequence>MALVCKTNPHLEASTLWGVIVSICSSRIRVVKLLKNKINKLAEMSEAFNWKNGSKKHDSLELTFGGHSPTWDTWVNDIENILKLTVKPNSEPFVYFKAANNSKVKGNSEDKFEFAKDSYIKALNALISLIDEGDIFNELLVSGPPKKINNPNGSPEKIKASSSLVPRNNKVFIVHGHDNALEIELALFLAQIGIKPIYLHGEIDGEQSIIEKLEANSDVSYAFILLTPDEVLYTIEQSSVVDVDRKKVIRARPNVIFEFGYLVAKLGIKNVCVLHKGDVDIPTNLSGFIYKKVDDNIDEIGLFLIKEIKAAGFKPEL</sequence>
<organism evidence="3 5">
    <name type="scientific">Colwellia hornerae</name>
    <dbReference type="NCBI Taxonomy" id="89402"/>
    <lineage>
        <taxon>Bacteria</taxon>
        <taxon>Pseudomonadati</taxon>
        <taxon>Pseudomonadota</taxon>
        <taxon>Gammaproteobacteria</taxon>
        <taxon>Alteromonadales</taxon>
        <taxon>Colwelliaceae</taxon>
        <taxon>Colwellia</taxon>
    </lineage>
</organism>
<dbReference type="GO" id="GO:0050135">
    <property type="term" value="F:NADP+ nucleosidase activity"/>
    <property type="evidence" value="ECO:0007669"/>
    <property type="project" value="InterPro"/>
</dbReference>
<dbReference type="OrthoDB" id="5497289at2"/>
<dbReference type="EMBL" id="VOLR01000026">
    <property type="protein sequence ID" value="TWX55809.1"/>
    <property type="molecule type" value="Genomic_DNA"/>
</dbReference>
<comment type="caution">
    <text evidence="3">The sequence shown here is derived from an EMBL/GenBank/DDBJ whole genome shotgun (WGS) entry which is preliminary data.</text>
</comment>
<evidence type="ECO:0000313" key="2">
    <source>
        <dbReference type="EMBL" id="TWX55809.1"/>
    </source>
</evidence>
<reference evidence="3 5" key="1">
    <citation type="submission" date="2019-07" db="EMBL/GenBank/DDBJ databases">
        <title>Genomes of sea-ice associated Colwellia species.</title>
        <authorList>
            <person name="Bowman J.P."/>
        </authorList>
    </citation>
    <scope>NUCLEOTIDE SEQUENCE [LARGE SCALE GENOMIC DNA]</scope>
    <source>
        <strain evidence="2 4">ACAM 607</strain>
        <strain evidence="3 5">IC036</strain>
    </source>
</reference>
<proteinExistence type="predicted"/>
<name>A0A5C6Q6Z4_9GAMM</name>
<evidence type="ECO:0000313" key="4">
    <source>
        <dbReference type="Proteomes" id="UP000321525"/>
    </source>
</evidence>
<evidence type="ECO:0000259" key="1">
    <source>
        <dbReference type="Pfam" id="PF10137"/>
    </source>
</evidence>
<feature type="domain" description="CD-NTase-associated protein 12/Pycsar effector protein TIR" evidence="1">
    <location>
        <begin position="170"/>
        <end position="294"/>
    </location>
</feature>
<dbReference type="Proteomes" id="UP000321525">
    <property type="component" value="Unassembled WGS sequence"/>
</dbReference>
<dbReference type="AlphaFoldDB" id="A0A5C6Q6Z4"/>